<feature type="region of interest" description="Disordered" evidence="1">
    <location>
        <begin position="143"/>
        <end position="164"/>
    </location>
</feature>
<sequence>MQNIRNQCPVCLKILSSPAYMYKHLFKNKKRCQPPDGHIPPPIDYQQEIIAWNKTVPISPFSKNKLQMRSPQTHPPSPLPVPQSPFPSVEKDSNELYTNKYTIAVDTNGDVVDLPNIETRNDLIESNPALKEQIRNIVKNLNGCGETQSNLDPSSPTQPPMPTRSQIDFETSQKKINELIDQLGDVQDTIENGLRKSMSGIDAIYSINLIDGTPLTNIEKYDLPSEFNVHIERDTTFVEILYTGLYHTLTELIAHKYNFFETVHAQKALDDVVSLMKYRKYVLISYAVLKHRLDHLAKMNPDQAQYSETSLTHYNEGWSRHHFPHLQQYDECFIDKLKISHLSPIELMSLVKFYENFAQLVDIYETGQIINPRYHQLNSQDHDQMTETDLKKIPDHQLINTDQLPSEFMLFPDYDYLILQRDFYSHLIKINPQSFDRKVEYLHPDVYYKRIYIDGTCDPPMTEPEYQRNQSWY</sequence>
<protein>
    <submittedName>
        <fullName evidence="2">Uncharacterized protein</fullName>
    </submittedName>
</protein>
<feature type="compositionally biased region" description="Polar residues" evidence="1">
    <location>
        <begin position="145"/>
        <end position="155"/>
    </location>
</feature>
<reference evidence="2" key="1">
    <citation type="journal article" date="2020" name="Nature">
        <title>Giant virus diversity and host interactions through global metagenomics.</title>
        <authorList>
            <person name="Schulz F."/>
            <person name="Roux S."/>
            <person name="Paez-Espino D."/>
            <person name="Jungbluth S."/>
            <person name="Walsh D.A."/>
            <person name="Denef V.J."/>
            <person name="McMahon K.D."/>
            <person name="Konstantinidis K.T."/>
            <person name="Eloe-Fadrosh E.A."/>
            <person name="Kyrpides N.C."/>
            <person name="Woyke T."/>
        </authorList>
    </citation>
    <scope>NUCLEOTIDE SEQUENCE</scope>
    <source>
        <strain evidence="2">GVMAG-M-3300014204-73</strain>
    </source>
</reference>
<evidence type="ECO:0000313" key="2">
    <source>
        <dbReference type="EMBL" id="QHS92497.1"/>
    </source>
</evidence>
<accession>A0A6C0BJF2</accession>
<organism evidence="2">
    <name type="scientific">viral metagenome</name>
    <dbReference type="NCBI Taxonomy" id="1070528"/>
    <lineage>
        <taxon>unclassified sequences</taxon>
        <taxon>metagenomes</taxon>
        <taxon>organismal metagenomes</taxon>
    </lineage>
</organism>
<evidence type="ECO:0000256" key="1">
    <source>
        <dbReference type="SAM" id="MobiDB-lite"/>
    </source>
</evidence>
<proteinExistence type="predicted"/>
<dbReference type="EMBL" id="MN739180">
    <property type="protein sequence ID" value="QHS92497.1"/>
    <property type="molecule type" value="Genomic_DNA"/>
</dbReference>
<feature type="region of interest" description="Disordered" evidence="1">
    <location>
        <begin position="65"/>
        <end position="91"/>
    </location>
</feature>
<name>A0A6C0BJF2_9ZZZZ</name>
<feature type="compositionally biased region" description="Pro residues" evidence="1">
    <location>
        <begin position="73"/>
        <end position="85"/>
    </location>
</feature>
<dbReference type="AlphaFoldDB" id="A0A6C0BJF2"/>